<dbReference type="GO" id="GO:0016020">
    <property type="term" value="C:membrane"/>
    <property type="evidence" value="ECO:0007669"/>
    <property type="project" value="UniProtKB-SubCell"/>
</dbReference>
<dbReference type="AlphaFoldDB" id="A0A498RCV5"/>
<feature type="transmembrane region" description="Helical" evidence="5">
    <location>
        <begin position="141"/>
        <end position="167"/>
    </location>
</feature>
<dbReference type="InterPro" id="IPR007300">
    <property type="entry name" value="CidB/LrgB"/>
</dbReference>
<comment type="subcellular location">
    <subcellularLocation>
        <location evidence="1">Membrane</location>
        <topology evidence="1">Multi-pass membrane protein</topology>
    </subcellularLocation>
</comment>
<keyword evidence="4 5" id="KW-0472">Membrane</keyword>
<keyword evidence="7" id="KW-1185">Reference proteome</keyword>
<gene>
    <name evidence="6" type="ORF">LUCI_2242</name>
</gene>
<feature type="transmembrane region" description="Helical" evidence="5">
    <location>
        <begin position="200"/>
        <end position="221"/>
    </location>
</feature>
<dbReference type="PANTHER" id="PTHR30249:SF3">
    <property type="entry name" value="MUREIN HYDROLASE EXPORT REGULATOR"/>
    <property type="match status" value="1"/>
</dbReference>
<dbReference type="RefSeq" id="WP_122627946.1">
    <property type="nucleotide sequence ID" value="NZ_UPPP01000070.1"/>
</dbReference>
<name>A0A498RCV5_9FIRM</name>
<keyword evidence="2 5" id="KW-0812">Transmembrane</keyword>
<sequence>MTILVSFLATLFVYWGTKKIYSYKPIPFLSPLLVCPVLLIIGLTVWRVSIDTYNTGSRLFSDMLQPATVALAVPMYKNRSILRQYIWEITGGVVSGMVVAIGSSLLLARYAAMSSELIDSMAPRSVTTPIAMNLSQMLGGIPAITAVFVILTGLAGLILGPVVIRLLSMQSPIAKGMILGIAAHGTGTSKAYELGSLEGAIASLSMIFSGLAATLLAPALVPRLLAFLNSPFSAFLSGR</sequence>
<protein>
    <recommendedName>
        <fullName evidence="8">LrgB-like protein</fullName>
    </recommendedName>
</protein>
<evidence type="ECO:0000313" key="6">
    <source>
        <dbReference type="EMBL" id="VBB06998.1"/>
    </source>
</evidence>
<feature type="transmembrane region" description="Helical" evidence="5">
    <location>
        <begin position="28"/>
        <end position="48"/>
    </location>
</feature>
<proteinExistence type="predicted"/>
<evidence type="ECO:0000256" key="3">
    <source>
        <dbReference type="ARBA" id="ARBA00022989"/>
    </source>
</evidence>
<dbReference type="Proteomes" id="UP000277811">
    <property type="component" value="Unassembled WGS sequence"/>
</dbReference>
<dbReference type="OrthoDB" id="9811701at2"/>
<dbReference type="Pfam" id="PF04172">
    <property type="entry name" value="LrgB"/>
    <property type="match status" value="1"/>
</dbReference>
<feature type="transmembrane region" description="Helical" evidence="5">
    <location>
        <begin position="85"/>
        <end position="111"/>
    </location>
</feature>
<keyword evidence="3 5" id="KW-1133">Transmembrane helix</keyword>
<reference evidence="6 7" key="1">
    <citation type="submission" date="2018-06" db="EMBL/GenBank/DDBJ databases">
        <authorList>
            <person name="Strepis N."/>
        </authorList>
    </citation>
    <scope>NUCLEOTIDE SEQUENCE [LARGE SCALE GENOMIC DNA]</scope>
    <source>
        <strain evidence="6">LUCI</strain>
    </source>
</reference>
<evidence type="ECO:0000256" key="2">
    <source>
        <dbReference type="ARBA" id="ARBA00022692"/>
    </source>
</evidence>
<dbReference type="PANTHER" id="PTHR30249">
    <property type="entry name" value="PUTATIVE SEROTONIN TRANSPORTER"/>
    <property type="match status" value="1"/>
</dbReference>
<organism evidence="6 7">
    <name type="scientific">Lucifera butyrica</name>
    <dbReference type="NCBI Taxonomy" id="1351585"/>
    <lineage>
        <taxon>Bacteria</taxon>
        <taxon>Bacillati</taxon>
        <taxon>Bacillota</taxon>
        <taxon>Negativicutes</taxon>
        <taxon>Veillonellales</taxon>
        <taxon>Veillonellaceae</taxon>
        <taxon>Lucifera</taxon>
    </lineage>
</organism>
<evidence type="ECO:0008006" key="8">
    <source>
        <dbReference type="Google" id="ProtNLM"/>
    </source>
</evidence>
<evidence type="ECO:0000256" key="4">
    <source>
        <dbReference type="ARBA" id="ARBA00023136"/>
    </source>
</evidence>
<evidence type="ECO:0000256" key="1">
    <source>
        <dbReference type="ARBA" id="ARBA00004141"/>
    </source>
</evidence>
<dbReference type="EMBL" id="UPPP01000070">
    <property type="protein sequence ID" value="VBB06998.1"/>
    <property type="molecule type" value="Genomic_DNA"/>
</dbReference>
<accession>A0A498RCV5</accession>
<evidence type="ECO:0000313" key="7">
    <source>
        <dbReference type="Proteomes" id="UP000277811"/>
    </source>
</evidence>
<evidence type="ECO:0000256" key="5">
    <source>
        <dbReference type="SAM" id="Phobius"/>
    </source>
</evidence>